<evidence type="ECO:0000313" key="9">
    <source>
        <dbReference type="Proteomes" id="UP000515847"/>
    </source>
</evidence>
<dbReference type="EMBL" id="CP045798">
    <property type="protein sequence ID" value="QNB47605.1"/>
    <property type="molecule type" value="Genomic_DNA"/>
</dbReference>
<proteinExistence type="predicted"/>
<dbReference type="PANTHER" id="PTHR36923:SF3">
    <property type="entry name" value="FERREDOXIN"/>
    <property type="match status" value="1"/>
</dbReference>
<dbReference type="Gene3D" id="3.30.70.20">
    <property type="match status" value="1"/>
</dbReference>
<organism evidence="8 9">
    <name type="scientific">Thermanaerosceptrum fracticalcis</name>
    <dbReference type="NCBI Taxonomy" id="1712410"/>
    <lineage>
        <taxon>Bacteria</taxon>
        <taxon>Bacillati</taxon>
        <taxon>Bacillota</taxon>
        <taxon>Clostridia</taxon>
        <taxon>Eubacteriales</taxon>
        <taxon>Peptococcaceae</taxon>
        <taxon>Thermanaerosceptrum</taxon>
    </lineage>
</organism>
<evidence type="ECO:0000256" key="2">
    <source>
        <dbReference type="ARBA" id="ARBA00022723"/>
    </source>
</evidence>
<comment type="function">
    <text evidence="6">Ferredoxins are iron-sulfur proteins that transfer electrons in a wide variety of metabolic reactions.</text>
</comment>
<dbReference type="SUPFAM" id="SSF54862">
    <property type="entry name" value="4Fe-4S ferredoxins"/>
    <property type="match status" value="1"/>
</dbReference>
<dbReference type="PROSITE" id="PS51379">
    <property type="entry name" value="4FE4S_FER_2"/>
    <property type="match status" value="1"/>
</dbReference>
<name>A0A7G6E6A1_THEFR</name>
<keyword evidence="4 6" id="KW-0408">Iron</keyword>
<keyword evidence="9" id="KW-1185">Reference proteome</keyword>
<evidence type="ECO:0000256" key="1">
    <source>
        <dbReference type="ARBA" id="ARBA00022448"/>
    </source>
</evidence>
<dbReference type="RefSeq" id="WP_034421915.1">
    <property type="nucleotide sequence ID" value="NZ_CP045798.1"/>
</dbReference>
<reference evidence="8 9" key="1">
    <citation type="journal article" date="2019" name="Front. Microbiol.">
        <title>Thermoanaerosceptrum fracticalcis gen. nov. sp. nov., a Novel Fumarate-Fermenting Microorganism From a Deep Fractured Carbonate Aquifer of the US Great Basin.</title>
        <authorList>
            <person name="Hamilton-Brehm S.D."/>
            <person name="Stewart L.E."/>
            <person name="Zavarin M."/>
            <person name="Caldwell M."/>
            <person name="Lawson P.A."/>
            <person name="Onstott T.C."/>
            <person name="Grzymski J."/>
            <person name="Neveux I."/>
            <person name="Lollar B.S."/>
            <person name="Russell C.E."/>
            <person name="Moser D.P."/>
        </authorList>
    </citation>
    <scope>NUCLEOTIDE SEQUENCE [LARGE SCALE GENOMIC DNA]</scope>
    <source>
        <strain evidence="8 9">DRI-13</strain>
    </source>
</reference>
<gene>
    <name evidence="8" type="ORF">BR63_15780</name>
</gene>
<evidence type="ECO:0000313" key="8">
    <source>
        <dbReference type="EMBL" id="QNB47605.1"/>
    </source>
</evidence>
<dbReference type="Proteomes" id="UP000515847">
    <property type="component" value="Chromosome"/>
</dbReference>
<dbReference type="PANTHER" id="PTHR36923">
    <property type="entry name" value="FERREDOXIN"/>
    <property type="match status" value="1"/>
</dbReference>
<feature type="domain" description="4Fe-4S ferredoxin-type" evidence="7">
    <location>
        <begin position="1"/>
        <end position="29"/>
    </location>
</feature>
<keyword evidence="1 6" id="KW-0813">Transport</keyword>
<dbReference type="OrthoDB" id="9803319at2"/>
<dbReference type="AlphaFoldDB" id="A0A7G6E6A1"/>
<evidence type="ECO:0000259" key="7">
    <source>
        <dbReference type="PROSITE" id="PS51379"/>
    </source>
</evidence>
<dbReference type="GO" id="GO:0005506">
    <property type="term" value="F:iron ion binding"/>
    <property type="evidence" value="ECO:0007669"/>
    <property type="project" value="UniProtKB-UniRule"/>
</dbReference>
<keyword evidence="3 6" id="KW-0249">Electron transport</keyword>
<evidence type="ECO:0000256" key="6">
    <source>
        <dbReference type="RuleBase" id="RU368020"/>
    </source>
</evidence>
<keyword evidence="2 6" id="KW-0479">Metal-binding</keyword>
<evidence type="ECO:0000256" key="5">
    <source>
        <dbReference type="ARBA" id="ARBA00023014"/>
    </source>
</evidence>
<dbReference type="KEGG" id="tfr:BR63_15780"/>
<protein>
    <recommendedName>
        <fullName evidence="6">Ferredoxin</fullName>
    </recommendedName>
</protein>
<evidence type="ECO:0000256" key="3">
    <source>
        <dbReference type="ARBA" id="ARBA00022982"/>
    </source>
</evidence>
<dbReference type="Pfam" id="PF13370">
    <property type="entry name" value="Fer4_13"/>
    <property type="match status" value="1"/>
</dbReference>
<dbReference type="GO" id="GO:0051536">
    <property type="term" value="F:iron-sulfur cluster binding"/>
    <property type="evidence" value="ECO:0007669"/>
    <property type="project" value="UniProtKB-KW"/>
</dbReference>
<keyword evidence="5 6" id="KW-0411">Iron-sulfur</keyword>
<sequence length="62" mass="6526">MKVKVDPELCIACGACISIAPEVYDWGDDGKAKSIVDTVPSGEEDAAKEALESCPTEAIKEV</sequence>
<dbReference type="PRINTS" id="PR00352">
    <property type="entry name" value="3FE4SFRDOXIN"/>
</dbReference>
<evidence type="ECO:0000256" key="4">
    <source>
        <dbReference type="ARBA" id="ARBA00023004"/>
    </source>
</evidence>
<dbReference type="InterPro" id="IPR051269">
    <property type="entry name" value="Fe-S_cluster_ET"/>
</dbReference>
<dbReference type="InterPro" id="IPR001080">
    <property type="entry name" value="3Fe4S_ferredoxin"/>
</dbReference>
<dbReference type="GO" id="GO:0009055">
    <property type="term" value="F:electron transfer activity"/>
    <property type="evidence" value="ECO:0007669"/>
    <property type="project" value="UniProtKB-UniRule"/>
</dbReference>
<accession>A0A7G6E6A1</accession>
<dbReference type="InterPro" id="IPR017896">
    <property type="entry name" value="4Fe4S_Fe-S-bd"/>
</dbReference>